<dbReference type="PANTHER" id="PTHR38103">
    <property type="entry name" value="RECOMBINATION-ASSOCIATED PROTEIN RDGC"/>
    <property type="match status" value="1"/>
</dbReference>
<evidence type="ECO:0000256" key="1">
    <source>
        <dbReference type="ARBA" id="ARBA00004453"/>
    </source>
</evidence>
<dbReference type="InterPro" id="IPR007476">
    <property type="entry name" value="RdgC"/>
</dbReference>
<accession>A0A2S9X5L7</accession>
<evidence type="ECO:0000313" key="6">
    <source>
        <dbReference type="EMBL" id="PRP71019.1"/>
    </source>
</evidence>
<proteinExistence type="inferred from homology"/>
<comment type="similarity">
    <text evidence="2">Belongs to the RdgC family.</text>
</comment>
<dbReference type="RefSeq" id="WP_106076510.1">
    <property type="nucleotide sequence ID" value="NZ_MTBD01000020.1"/>
</dbReference>
<gene>
    <name evidence="6" type="ORF">BUE93_08670</name>
</gene>
<evidence type="ECO:0000256" key="2">
    <source>
        <dbReference type="ARBA" id="ARBA00008657"/>
    </source>
</evidence>
<comment type="subcellular location">
    <subcellularLocation>
        <location evidence="1">Cytoplasm</location>
        <location evidence="1">Nucleoid</location>
    </subcellularLocation>
</comment>
<dbReference type="GO" id="GO:0006310">
    <property type="term" value="P:DNA recombination"/>
    <property type="evidence" value="ECO:0007669"/>
    <property type="project" value="UniProtKB-KW"/>
</dbReference>
<protein>
    <recommendedName>
        <fullName evidence="3">Recombination-associated protein RdgC</fullName>
    </recommendedName>
</protein>
<dbReference type="NCBIfam" id="NF001464">
    <property type="entry name" value="PRK00321.1-5"/>
    <property type="match status" value="1"/>
</dbReference>
<keyword evidence="5" id="KW-0233">DNA recombination</keyword>
<dbReference type="OrthoDB" id="5290530at2"/>
<keyword evidence="4" id="KW-0963">Cytoplasm</keyword>
<sequence length="316" mass="34414">MWVRNACVFVLGEPLDAARLADALNKRPFQPCGGLNWFSEGWMPAAAHLEGMVYSARERHLVRLLREDKILPPAAIKKALAEKVATVEAKELRKVGRKERLALKEQVTDDLLPKALTKESSIPAFISGNWLVVDASSSTKGEGLASKLREALPPFPAALPRTKIAPHAAMTDWLAACAAPGGFELDEDALLKDGSENGAVVRVSRIDLTSDEIRQHIATGKQVVKLGLIWNEKIRFQLTDTLQLKRIQFLDVLQDEASQAGDDRESLFEATFLLMTEELGELIDALVAALGGLEQSQATPPKAAAVAAEPVETPWA</sequence>
<dbReference type="AlphaFoldDB" id="A0A2S9X5L7"/>
<dbReference type="EMBL" id="MTBD01000020">
    <property type="protein sequence ID" value="PRP71019.1"/>
    <property type="molecule type" value="Genomic_DNA"/>
</dbReference>
<dbReference type="PANTHER" id="PTHR38103:SF1">
    <property type="entry name" value="RECOMBINATION-ASSOCIATED PROTEIN RDGC"/>
    <property type="match status" value="1"/>
</dbReference>
<dbReference type="GO" id="GO:0000018">
    <property type="term" value="P:regulation of DNA recombination"/>
    <property type="evidence" value="ECO:0007669"/>
    <property type="project" value="TreeGrafter"/>
</dbReference>
<evidence type="ECO:0000313" key="7">
    <source>
        <dbReference type="Proteomes" id="UP000239469"/>
    </source>
</evidence>
<name>A0A2S9X5L7_9NEIS</name>
<evidence type="ECO:0000256" key="3">
    <source>
        <dbReference type="ARBA" id="ARBA00022296"/>
    </source>
</evidence>
<organism evidence="6 7">
    <name type="scientific">Chromobacterium amazonense</name>
    <dbReference type="NCBI Taxonomy" id="1382803"/>
    <lineage>
        <taxon>Bacteria</taxon>
        <taxon>Pseudomonadati</taxon>
        <taxon>Pseudomonadota</taxon>
        <taxon>Betaproteobacteria</taxon>
        <taxon>Neisseriales</taxon>
        <taxon>Chromobacteriaceae</taxon>
        <taxon>Chromobacterium</taxon>
    </lineage>
</organism>
<reference evidence="6 7" key="1">
    <citation type="submission" date="2017-01" db="EMBL/GenBank/DDBJ databases">
        <title>New insights into the genetic diversity of Chromobacterium isolated from tropical freshwater lake.</title>
        <authorList>
            <person name="Santos A.B."/>
            <person name="Nascimento A.M."/>
            <person name="Da Silva P.C."/>
        </authorList>
    </citation>
    <scope>NUCLEOTIDE SEQUENCE [LARGE SCALE GENOMIC DNA]</scope>
    <source>
        <strain evidence="6 7">56AF</strain>
    </source>
</reference>
<dbReference type="GO" id="GO:0043590">
    <property type="term" value="C:bacterial nucleoid"/>
    <property type="evidence" value="ECO:0007669"/>
    <property type="project" value="TreeGrafter"/>
</dbReference>
<dbReference type="Pfam" id="PF04381">
    <property type="entry name" value="RdgC"/>
    <property type="match status" value="1"/>
</dbReference>
<dbReference type="Proteomes" id="UP000239469">
    <property type="component" value="Unassembled WGS sequence"/>
</dbReference>
<comment type="caution">
    <text evidence="6">The sequence shown here is derived from an EMBL/GenBank/DDBJ whole genome shotgun (WGS) entry which is preliminary data.</text>
</comment>
<evidence type="ECO:0000256" key="5">
    <source>
        <dbReference type="ARBA" id="ARBA00023172"/>
    </source>
</evidence>
<evidence type="ECO:0000256" key="4">
    <source>
        <dbReference type="ARBA" id="ARBA00022490"/>
    </source>
</evidence>
<dbReference type="GO" id="GO:0003690">
    <property type="term" value="F:double-stranded DNA binding"/>
    <property type="evidence" value="ECO:0007669"/>
    <property type="project" value="TreeGrafter"/>
</dbReference>